<dbReference type="Pfam" id="PF11796">
    <property type="entry name" value="DUF3323"/>
    <property type="match status" value="1"/>
</dbReference>
<feature type="region of interest" description="Disordered" evidence="1">
    <location>
        <begin position="182"/>
        <end position="280"/>
    </location>
</feature>
<feature type="compositionally biased region" description="Polar residues" evidence="1">
    <location>
        <begin position="183"/>
        <end position="199"/>
    </location>
</feature>
<dbReference type="InterPro" id="IPR024465">
    <property type="entry name" value="DUF2399"/>
</dbReference>
<evidence type="ECO:0000259" key="2">
    <source>
        <dbReference type="Pfam" id="PF09664"/>
    </source>
</evidence>
<name>A0ABY9W4P8_9ACTN</name>
<organism evidence="4 5">
    <name type="scientific">Streptomyces durocortorensis</name>
    <dbReference type="NCBI Taxonomy" id="2811104"/>
    <lineage>
        <taxon>Bacteria</taxon>
        <taxon>Bacillati</taxon>
        <taxon>Actinomycetota</taxon>
        <taxon>Actinomycetes</taxon>
        <taxon>Kitasatosporales</taxon>
        <taxon>Streptomycetaceae</taxon>
        <taxon>Streptomyces</taxon>
    </lineage>
</organism>
<dbReference type="Pfam" id="PF09664">
    <property type="entry name" value="DUF2399"/>
    <property type="match status" value="1"/>
</dbReference>
<sequence length="609" mass="66703">MPYDLPPGTKAARELLLKDPDRITDEDREALHTFFRGRIEEAKAKNTAATWEEQLSEVLDYTAWHQFVVKLDRTGGTDWQLLTKKLHGALSGGEKAIALHLPLFAAVAAHHEAVPHAPRLILLDEVFVGVDTTNRGQAFTLLSALDLDLMLTSDHEWCTYRELPGIAIHQLITGADGDDAVTSARSYGTAPESTPTTLPRPQHDHTNPSRPTEPTRPAPRVANHPQPPILRPPRRPRTPRTPRRRTMRSPRRPHGLGPPPRHPPHPHTHPPPSSPRRNQPSHLTEILTHIIGPLHDRAGDRHRRNNERAALWKWLDNHPTIHAQPALLAWTAHCRTTGLIDNSTTRTRDLLTSALTVLCALPASGEPLPHFAARLLHGNSHALDDGTRLSTLTLRALATLYDQDPPESAQQRRALWTRAGVADDGLSTTVLAAGLRPTGSGLLSRLTALSTEAGHATSLTLAQLRTPEDFGLPAGPVHITENPSIMAMALKRFGRRCPALVCTSGWPNSAAIHLLRLLAEKGATLHYHGDFDGEGIRIAAHVMDKTSATPWRMAATHYLDALSLTPRGPSIGRLTPVPWDPALTTAMTEHGTAVLEETVASGFLDDLAR</sequence>
<proteinExistence type="predicted"/>
<feature type="domain" description="DUF2399" evidence="2">
    <location>
        <begin position="458"/>
        <end position="607"/>
    </location>
</feature>
<dbReference type="SUPFAM" id="SSF52540">
    <property type="entry name" value="P-loop containing nucleoside triphosphate hydrolases"/>
    <property type="match status" value="1"/>
</dbReference>
<dbReference type="CDD" id="cd00188">
    <property type="entry name" value="TOPRIM"/>
    <property type="match status" value="1"/>
</dbReference>
<dbReference type="InterPro" id="IPR013495">
    <property type="entry name" value="CHP02679"/>
</dbReference>
<keyword evidence="5" id="KW-1185">Reference proteome</keyword>
<dbReference type="EMBL" id="CP134500">
    <property type="protein sequence ID" value="WNF31119.1"/>
    <property type="molecule type" value="Genomic_DNA"/>
</dbReference>
<reference evidence="4 5" key="1">
    <citation type="submission" date="2023-09" db="EMBL/GenBank/DDBJ databases">
        <title>Genome completion map analysis of the actinomycetes C11-1.</title>
        <authorList>
            <person name="Qin P."/>
            <person name="Guan P."/>
        </authorList>
    </citation>
    <scope>NUCLEOTIDE SEQUENCE [LARGE SCALE GENOMIC DNA]</scope>
    <source>
        <strain evidence="4 5">C11-1</strain>
    </source>
</reference>
<evidence type="ECO:0000313" key="4">
    <source>
        <dbReference type="EMBL" id="WNF31119.1"/>
    </source>
</evidence>
<dbReference type="NCBIfam" id="TIGR02679">
    <property type="entry name" value="TIGR02679 family protein"/>
    <property type="match status" value="1"/>
</dbReference>
<feature type="compositionally biased region" description="Basic residues" evidence="1">
    <location>
        <begin position="232"/>
        <end position="254"/>
    </location>
</feature>
<dbReference type="InterPro" id="IPR027417">
    <property type="entry name" value="P-loop_NTPase"/>
</dbReference>
<accession>A0ABY9W4P8</accession>
<evidence type="ECO:0000259" key="3">
    <source>
        <dbReference type="Pfam" id="PF11796"/>
    </source>
</evidence>
<protein>
    <submittedName>
        <fullName evidence="4">TIGR02679 family protein</fullName>
    </submittedName>
</protein>
<dbReference type="Gene3D" id="3.40.50.300">
    <property type="entry name" value="P-loop containing nucleotide triphosphate hydrolases"/>
    <property type="match status" value="1"/>
</dbReference>
<feature type="domain" description="Conserved hypothetical protein CHP02679 N terminus" evidence="3">
    <location>
        <begin position="279"/>
        <end position="437"/>
    </location>
</feature>
<evidence type="ECO:0000313" key="5">
    <source>
        <dbReference type="Proteomes" id="UP001303236"/>
    </source>
</evidence>
<dbReference type="InterPro" id="IPR024466">
    <property type="entry name" value="CHP02679_N"/>
</dbReference>
<gene>
    <name evidence="4" type="ORF">RI138_32240</name>
</gene>
<evidence type="ECO:0000256" key="1">
    <source>
        <dbReference type="SAM" id="MobiDB-lite"/>
    </source>
</evidence>
<dbReference type="CDD" id="cd00267">
    <property type="entry name" value="ABC_ATPase"/>
    <property type="match status" value="1"/>
</dbReference>
<dbReference type="Proteomes" id="UP001303236">
    <property type="component" value="Chromosome"/>
</dbReference>
<dbReference type="Pfam" id="PF13558">
    <property type="entry name" value="SbcC_Walker_B"/>
    <property type="match status" value="1"/>
</dbReference>